<keyword evidence="2" id="KW-0963">Cytoplasm</keyword>
<dbReference type="RefSeq" id="WP_108992457.1">
    <property type="nucleotide sequence ID" value="NZ_BDQX01000093.1"/>
</dbReference>
<comment type="caution">
    <text evidence="12">The sequence shown here is derived from an EMBL/GenBank/DDBJ whole genome shotgun (WGS) entry which is preliminary data.</text>
</comment>
<evidence type="ECO:0000259" key="10">
    <source>
        <dbReference type="PROSITE" id="PS50110"/>
    </source>
</evidence>
<accession>A0A2R5EL65</accession>
<evidence type="ECO:0000256" key="2">
    <source>
        <dbReference type="ARBA" id="ARBA00022490"/>
    </source>
</evidence>
<dbReference type="InterPro" id="IPR041522">
    <property type="entry name" value="CdaR_GGDEF"/>
</dbReference>
<keyword evidence="13" id="KW-1185">Reference proteome</keyword>
<evidence type="ECO:0000259" key="11">
    <source>
        <dbReference type="PROSITE" id="PS50887"/>
    </source>
</evidence>
<dbReference type="Gene3D" id="3.30.70.270">
    <property type="match status" value="1"/>
</dbReference>
<dbReference type="PANTHER" id="PTHR42713:SF3">
    <property type="entry name" value="TRANSCRIPTIONAL REGULATORY PROTEIN HPTR"/>
    <property type="match status" value="1"/>
</dbReference>
<gene>
    <name evidence="12" type="ORF">PAT3040_01940</name>
</gene>
<dbReference type="InterPro" id="IPR000160">
    <property type="entry name" value="GGDEF_dom"/>
</dbReference>
<dbReference type="Gene3D" id="3.40.50.2300">
    <property type="match status" value="1"/>
</dbReference>
<dbReference type="EMBL" id="BDQX01000093">
    <property type="protein sequence ID" value="GBG07390.1"/>
    <property type="molecule type" value="Genomic_DNA"/>
</dbReference>
<feature type="modified residue" description="4-aspartylphosphate" evidence="8">
    <location>
        <position position="55"/>
    </location>
</feature>
<dbReference type="GO" id="GO:0005737">
    <property type="term" value="C:cytoplasm"/>
    <property type="evidence" value="ECO:0007669"/>
    <property type="project" value="UniProtKB-SubCell"/>
</dbReference>
<dbReference type="Gene3D" id="1.10.10.60">
    <property type="entry name" value="Homeodomain-like"/>
    <property type="match status" value="2"/>
</dbReference>
<evidence type="ECO:0000256" key="4">
    <source>
        <dbReference type="ARBA" id="ARBA00023012"/>
    </source>
</evidence>
<organism evidence="12 13">
    <name type="scientific">Paenibacillus agaridevorans</name>
    <dbReference type="NCBI Taxonomy" id="171404"/>
    <lineage>
        <taxon>Bacteria</taxon>
        <taxon>Bacillati</taxon>
        <taxon>Bacillota</taxon>
        <taxon>Bacilli</taxon>
        <taxon>Bacillales</taxon>
        <taxon>Paenibacillaceae</taxon>
        <taxon>Paenibacillus</taxon>
    </lineage>
</organism>
<feature type="domain" description="GGDEF" evidence="11">
    <location>
        <begin position="172"/>
        <end position="303"/>
    </location>
</feature>
<evidence type="ECO:0000256" key="7">
    <source>
        <dbReference type="ARBA" id="ARBA00023163"/>
    </source>
</evidence>
<dbReference type="InterPro" id="IPR051552">
    <property type="entry name" value="HptR"/>
</dbReference>
<dbReference type="AlphaFoldDB" id="A0A2R5EL65"/>
<dbReference type="InterPro" id="IPR009057">
    <property type="entry name" value="Homeodomain-like_sf"/>
</dbReference>
<dbReference type="InterPro" id="IPR011006">
    <property type="entry name" value="CheY-like_superfamily"/>
</dbReference>
<dbReference type="SMART" id="SM00342">
    <property type="entry name" value="HTH_ARAC"/>
    <property type="match status" value="1"/>
</dbReference>
<dbReference type="GO" id="GO:0003700">
    <property type="term" value="F:DNA-binding transcription factor activity"/>
    <property type="evidence" value="ECO:0007669"/>
    <property type="project" value="InterPro"/>
</dbReference>
<keyword evidence="6 12" id="KW-0238">DNA-binding</keyword>
<proteinExistence type="predicted"/>
<dbReference type="PROSITE" id="PS50110">
    <property type="entry name" value="RESPONSE_REGULATORY"/>
    <property type="match status" value="1"/>
</dbReference>
<evidence type="ECO:0000256" key="1">
    <source>
        <dbReference type="ARBA" id="ARBA00004496"/>
    </source>
</evidence>
<dbReference type="PRINTS" id="PR00032">
    <property type="entry name" value="HTHARAC"/>
</dbReference>
<feature type="domain" description="HTH araC/xylS-type" evidence="9">
    <location>
        <begin position="436"/>
        <end position="535"/>
    </location>
</feature>
<protein>
    <submittedName>
        <fullName evidence="12">DNA-binding response regulator</fullName>
    </submittedName>
</protein>
<evidence type="ECO:0000256" key="6">
    <source>
        <dbReference type="ARBA" id="ARBA00023125"/>
    </source>
</evidence>
<dbReference type="SMART" id="SM00448">
    <property type="entry name" value="REC"/>
    <property type="match status" value="1"/>
</dbReference>
<dbReference type="InterPro" id="IPR018060">
    <property type="entry name" value="HTH_AraC"/>
</dbReference>
<dbReference type="InterPro" id="IPR043128">
    <property type="entry name" value="Rev_trsase/Diguanyl_cyclase"/>
</dbReference>
<dbReference type="PANTHER" id="PTHR42713">
    <property type="entry name" value="HISTIDINE KINASE-RELATED"/>
    <property type="match status" value="1"/>
</dbReference>
<dbReference type="SUPFAM" id="SSF52172">
    <property type="entry name" value="CheY-like"/>
    <property type="match status" value="1"/>
</dbReference>
<dbReference type="InterPro" id="IPR001789">
    <property type="entry name" value="Sig_transdc_resp-reg_receiver"/>
</dbReference>
<dbReference type="PROSITE" id="PS01124">
    <property type="entry name" value="HTH_ARAC_FAMILY_2"/>
    <property type="match status" value="1"/>
</dbReference>
<keyword evidence="5" id="KW-0805">Transcription regulation</keyword>
<keyword evidence="4" id="KW-0902">Two-component regulatory system</keyword>
<evidence type="ECO:0000256" key="8">
    <source>
        <dbReference type="PROSITE-ProRule" id="PRU00169"/>
    </source>
</evidence>
<dbReference type="Pfam" id="PF17853">
    <property type="entry name" value="GGDEF_2"/>
    <property type="match status" value="1"/>
</dbReference>
<name>A0A2R5EL65_9BACL</name>
<comment type="subcellular location">
    <subcellularLocation>
        <location evidence="1">Cytoplasm</location>
    </subcellularLocation>
</comment>
<dbReference type="GO" id="GO:0043565">
    <property type="term" value="F:sequence-specific DNA binding"/>
    <property type="evidence" value="ECO:0007669"/>
    <property type="project" value="InterPro"/>
</dbReference>
<evidence type="ECO:0000256" key="3">
    <source>
        <dbReference type="ARBA" id="ARBA00022553"/>
    </source>
</evidence>
<keyword evidence="3 8" id="KW-0597">Phosphoprotein</keyword>
<dbReference type="Pfam" id="PF00072">
    <property type="entry name" value="Response_reg"/>
    <property type="match status" value="1"/>
</dbReference>
<evidence type="ECO:0000256" key="5">
    <source>
        <dbReference type="ARBA" id="ARBA00023015"/>
    </source>
</evidence>
<dbReference type="InterPro" id="IPR020449">
    <property type="entry name" value="Tscrpt_reg_AraC-type_HTH"/>
</dbReference>
<sequence>MYKVVVVDDDSIILKGLTRNIPWRQHGFELVGSARDGEEALEIIPEKQPHVIVTDIRMPFMDGFGLTEAVKEKYPDIKVIMLTSFDDFELAKKALQLKVFDYLLKPVDNQSLLSAAERAIKELEYEREMKRKVIEGMPLLRQRFLEQLIKGNMSGEEIRTNSEFLNISLPEAQYAVLLLKADDYSYPEYQNRFGKEMLKYCILNAAEEIMRDEYGGIVFDSQDDEIVIIYFETEEEDLIQQKMIQIAENMRQKIEKYLKTTVSIGIGFIYDSCRDISLSYRDAKSTFEFRHMIGKNRVLISGDTGLPPSSFAKIKLHGLEKEFAMNVKLGLENKAFSILDEIEQMLLEMKYVTLSQLRLIGVEITLPLFKEFEEWISDSEMLVTESGEVTDFYLFNQNVERYQTNDELFSALRRLTKHFVDIANHQRERQMKSNIHTAMDYMEKNFMVEGLSLLDVAGYVHISPTYLSILFKKEKNITFSDYLLQLRMKSAMELLRITDLKTYEVADKVGYSNPQYFSQCFKKYTGFSPTDYKNSAT</sequence>
<evidence type="ECO:0000313" key="12">
    <source>
        <dbReference type="EMBL" id="GBG07390.1"/>
    </source>
</evidence>
<keyword evidence="7" id="KW-0804">Transcription</keyword>
<dbReference type="PROSITE" id="PS50887">
    <property type="entry name" value="GGDEF"/>
    <property type="match status" value="1"/>
</dbReference>
<reference evidence="12 13" key="1">
    <citation type="submission" date="2017-08" db="EMBL/GenBank/DDBJ databases">
        <title>Substantial Increase in Enzyme Production by Combined Drug-Resistance Mutations in Paenibacillus agaridevorans.</title>
        <authorList>
            <person name="Tanaka Y."/>
            <person name="Funane K."/>
            <person name="Hosaka T."/>
            <person name="Shiwa Y."/>
            <person name="Fujita N."/>
            <person name="Miyazaki T."/>
            <person name="Yoshikawa H."/>
            <person name="Murakami K."/>
            <person name="Kasahara K."/>
            <person name="Inaoka T."/>
            <person name="Hiraga Y."/>
            <person name="Ochi K."/>
        </authorList>
    </citation>
    <scope>NUCLEOTIDE SEQUENCE [LARGE SCALE GENOMIC DNA]</scope>
    <source>
        <strain evidence="12 13">T-3040</strain>
    </source>
</reference>
<dbReference type="SUPFAM" id="SSF46689">
    <property type="entry name" value="Homeodomain-like"/>
    <property type="match status" value="1"/>
</dbReference>
<dbReference type="Pfam" id="PF12833">
    <property type="entry name" value="HTH_18"/>
    <property type="match status" value="1"/>
</dbReference>
<evidence type="ECO:0000313" key="13">
    <source>
        <dbReference type="Proteomes" id="UP000245202"/>
    </source>
</evidence>
<dbReference type="GO" id="GO:0000160">
    <property type="term" value="P:phosphorelay signal transduction system"/>
    <property type="evidence" value="ECO:0007669"/>
    <property type="project" value="UniProtKB-KW"/>
</dbReference>
<feature type="domain" description="Response regulatory" evidence="10">
    <location>
        <begin position="3"/>
        <end position="120"/>
    </location>
</feature>
<dbReference type="Proteomes" id="UP000245202">
    <property type="component" value="Unassembled WGS sequence"/>
</dbReference>
<evidence type="ECO:0000259" key="9">
    <source>
        <dbReference type="PROSITE" id="PS01124"/>
    </source>
</evidence>
<dbReference type="CDD" id="cd17536">
    <property type="entry name" value="REC_YesN-like"/>
    <property type="match status" value="1"/>
</dbReference>